<evidence type="ECO:0000313" key="1">
    <source>
        <dbReference type="EMBL" id="KAJ4962224.1"/>
    </source>
</evidence>
<dbReference type="EMBL" id="JAMYWD010000008">
    <property type="protein sequence ID" value="KAJ4962224.1"/>
    <property type="molecule type" value="Genomic_DNA"/>
</dbReference>
<gene>
    <name evidence="1" type="ORF">NE237_022163</name>
</gene>
<dbReference type="PANTHER" id="PTHR23054:SF53">
    <property type="entry name" value="OS06G0704100 PROTEIN"/>
    <property type="match status" value="1"/>
</dbReference>
<organism evidence="1 2">
    <name type="scientific">Protea cynaroides</name>
    <dbReference type="NCBI Taxonomy" id="273540"/>
    <lineage>
        <taxon>Eukaryota</taxon>
        <taxon>Viridiplantae</taxon>
        <taxon>Streptophyta</taxon>
        <taxon>Embryophyta</taxon>
        <taxon>Tracheophyta</taxon>
        <taxon>Spermatophyta</taxon>
        <taxon>Magnoliopsida</taxon>
        <taxon>Proteales</taxon>
        <taxon>Proteaceae</taxon>
        <taxon>Protea</taxon>
    </lineage>
</organism>
<keyword evidence="2" id="KW-1185">Reference proteome</keyword>
<accession>A0A9Q0K393</accession>
<proteinExistence type="predicted"/>
<name>A0A9Q0K393_9MAGN</name>
<protein>
    <submittedName>
        <fullName evidence="1">Uncharacterized protein</fullName>
    </submittedName>
</protein>
<dbReference type="AlphaFoldDB" id="A0A9Q0K393"/>
<reference evidence="1" key="1">
    <citation type="journal article" date="2023" name="Plant J.">
        <title>The genome of the king protea, Protea cynaroides.</title>
        <authorList>
            <person name="Chang J."/>
            <person name="Duong T.A."/>
            <person name="Schoeman C."/>
            <person name="Ma X."/>
            <person name="Roodt D."/>
            <person name="Barker N."/>
            <person name="Li Z."/>
            <person name="Van de Peer Y."/>
            <person name="Mizrachi E."/>
        </authorList>
    </citation>
    <scope>NUCLEOTIDE SEQUENCE</scope>
    <source>
        <tissue evidence="1">Young leaves</tissue>
    </source>
</reference>
<dbReference type="OrthoDB" id="1729916at2759"/>
<dbReference type="PANTHER" id="PTHR23054">
    <property type="entry name" value="TERNARY COMPLEX FACTOR MIP1, LEUCINE-ZIPPER-RELATED"/>
    <property type="match status" value="1"/>
</dbReference>
<comment type="caution">
    <text evidence="1">The sequence shown here is derived from an EMBL/GenBank/DDBJ whole genome shotgun (WGS) entry which is preliminary data.</text>
</comment>
<sequence length="111" mass="12771">MDSSPAVKIYTAKNVREELQEASCDFIQASVGVSRKGRLLVAKMIHCFAWSFVDDSNLAVWISWYLQPHQAAFVEQCLSQRRQSFLGSHNCRILPFDSRFCYLLRPEEISP</sequence>
<evidence type="ECO:0000313" key="2">
    <source>
        <dbReference type="Proteomes" id="UP001141806"/>
    </source>
</evidence>
<dbReference type="Proteomes" id="UP001141806">
    <property type="component" value="Unassembled WGS sequence"/>
</dbReference>